<dbReference type="GO" id="GO:0008168">
    <property type="term" value="F:methyltransferase activity"/>
    <property type="evidence" value="ECO:0007669"/>
    <property type="project" value="UniProtKB-KW"/>
</dbReference>
<dbReference type="SUPFAM" id="SSF52777">
    <property type="entry name" value="CoA-dependent acyltransferases"/>
    <property type="match status" value="2"/>
</dbReference>
<dbReference type="GO" id="GO:0009403">
    <property type="term" value="P:toxin biosynthetic process"/>
    <property type="evidence" value="ECO:0007669"/>
    <property type="project" value="UniProtKB-ARBA"/>
</dbReference>
<reference evidence="14" key="2">
    <citation type="submission" date="2023-05" db="EMBL/GenBank/DDBJ databases">
        <authorList>
            <consortium name="Lawrence Berkeley National Laboratory"/>
            <person name="Steindorff A."/>
            <person name="Hensen N."/>
            <person name="Bonometti L."/>
            <person name="Westerberg I."/>
            <person name="Brannstrom I.O."/>
            <person name="Guillou S."/>
            <person name="Cros-Aarteil S."/>
            <person name="Calhoun S."/>
            <person name="Haridas S."/>
            <person name="Kuo A."/>
            <person name="Mondo S."/>
            <person name="Pangilinan J."/>
            <person name="Riley R."/>
            <person name="Labutti K."/>
            <person name="Andreopoulos B."/>
            <person name="Lipzen A."/>
            <person name="Chen C."/>
            <person name="Yanf M."/>
            <person name="Daum C."/>
            <person name="Ng V."/>
            <person name="Clum A."/>
            <person name="Ohm R."/>
            <person name="Martin F."/>
            <person name="Silar P."/>
            <person name="Natvig D."/>
            <person name="Lalanne C."/>
            <person name="Gautier V."/>
            <person name="Ament-Velasquez S.L."/>
            <person name="Kruys A."/>
            <person name="Hutchinson M.I."/>
            <person name="Powell A.J."/>
            <person name="Barry K."/>
            <person name="Miller A.N."/>
            <person name="Grigoriev I.V."/>
            <person name="Debuchy R."/>
            <person name="Gladieux P."/>
            <person name="Thoren M.H."/>
            <person name="Johannesson H."/>
        </authorList>
    </citation>
    <scope>NUCLEOTIDE SEQUENCE</scope>
    <source>
        <strain evidence="14">CBS 123565</strain>
    </source>
</reference>
<evidence type="ECO:0000256" key="6">
    <source>
        <dbReference type="ARBA" id="ARBA00022737"/>
    </source>
</evidence>
<dbReference type="InterPro" id="IPR014031">
    <property type="entry name" value="Ketoacyl_synth_C"/>
</dbReference>
<feature type="domain" description="Carrier" evidence="11">
    <location>
        <begin position="3547"/>
        <end position="3627"/>
    </location>
</feature>
<evidence type="ECO:0000313" key="15">
    <source>
        <dbReference type="Proteomes" id="UP001304895"/>
    </source>
</evidence>
<dbReference type="PROSITE" id="PS00012">
    <property type="entry name" value="PHOSPHOPANTETHEINE"/>
    <property type="match status" value="1"/>
</dbReference>
<dbReference type="Gene3D" id="3.30.559.30">
    <property type="entry name" value="Nonribosomal peptide synthetase, condensation domain"/>
    <property type="match status" value="1"/>
</dbReference>
<dbReference type="Gene3D" id="3.40.50.150">
    <property type="entry name" value="Vaccinia Virus protein VP39"/>
    <property type="match status" value="1"/>
</dbReference>
<dbReference type="InterPro" id="IPR036291">
    <property type="entry name" value="NAD(P)-bd_dom_sf"/>
</dbReference>
<dbReference type="Gene3D" id="3.40.47.10">
    <property type="match status" value="1"/>
</dbReference>
<comment type="caution">
    <text evidence="14">The sequence shown here is derived from an EMBL/GenBank/DDBJ whole genome shotgun (WGS) entry which is preliminary data.</text>
</comment>
<dbReference type="InterPro" id="IPR016036">
    <property type="entry name" value="Malonyl_transacylase_ACP-bd"/>
</dbReference>
<evidence type="ECO:0000313" key="14">
    <source>
        <dbReference type="EMBL" id="KAK4130807.1"/>
    </source>
</evidence>
<dbReference type="InterPro" id="IPR014043">
    <property type="entry name" value="Acyl_transferase_dom"/>
</dbReference>
<dbReference type="EMBL" id="MU853431">
    <property type="protein sequence ID" value="KAK4130807.1"/>
    <property type="molecule type" value="Genomic_DNA"/>
</dbReference>
<dbReference type="InterPro" id="IPR049551">
    <property type="entry name" value="PKS_DH_C"/>
</dbReference>
<dbReference type="InterPro" id="IPR042104">
    <property type="entry name" value="PKS_dehydratase_sf"/>
</dbReference>
<dbReference type="Pfam" id="PF22621">
    <property type="entry name" value="CurL-like_PKS_C"/>
    <property type="match status" value="1"/>
</dbReference>
<proteinExistence type="predicted"/>
<dbReference type="CDD" id="cd00833">
    <property type="entry name" value="PKS"/>
    <property type="match status" value="1"/>
</dbReference>
<protein>
    <submittedName>
        <fullName evidence="14">PKS-NRPS protein</fullName>
    </submittedName>
</protein>
<keyword evidence="15" id="KW-1185">Reference proteome</keyword>
<dbReference type="Gene3D" id="3.30.70.3290">
    <property type="match status" value="1"/>
</dbReference>
<dbReference type="InterPro" id="IPR013968">
    <property type="entry name" value="PKS_KR"/>
</dbReference>
<dbReference type="CDD" id="cd19532">
    <property type="entry name" value="C_PKS-NRPS"/>
    <property type="match status" value="1"/>
</dbReference>
<dbReference type="Proteomes" id="UP001304895">
    <property type="component" value="Unassembled WGS sequence"/>
</dbReference>
<dbReference type="InterPro" id="IPR016039">
    <property type="entry name" value="Thiolase-like"/>
</dbReference>
<dbReference type="InterPro" id="IPR045851">
    <property type="entry name" value="AMP-bd_C_sf"/>
</dbReference>
<dbReference type="SUPFAM" id="SSF51735">
    <property type="entry name" value="NAD(P)-binding Rossmann-fold domains"/>
    <property type="match status" value="2"/>
</dbReference>
<dbReference type="PROSITE" id="PS00606">
    <property type="entry name" value="KS3_1"/>
    <property type="match status" value="1"/>
</dbReference>
<name>A0AAN6ZA83_9PEZI</name>
<evidence type="ECO:0000256" key="5">
    <source>
        <dbReference type="ARBA" id="ARBA00022679"/>
    </source>
</evidence>
<organism evidence="14 15">
    <name type="scientific">Trichocladium antarcticum</name>
    <dbReference type="NCBI Taxonomy" id="1450529"/>
    <lineage>
        <taxon>Eukaryota</taxon>
        <taxon>Fungi</taxon>
        <taxon>Dikarya</taxon>
        <taxon>Ascomycota</taxon>
        <taxon>Pezizomycotina</taxon>
        <taxon>Sordariomycetes</taxon>
        <taxon>Sordariomycetidae</taxon>
        <taxon>Sordariales</taxon>
        <taxon>Chaetomiaceae</taxon>
        <taxon>Trichocladium</taxon>
    </lineage>
</organism>
<dbReference type="InterPro" id="IPR006162">
    <property type="entry name" value="Ppantetheine_attach_site"/>
</dbReference>
<dbReference type="Gene3D" id="3.10.129.110">
    <property type="entry name" value="Polyketide synthase dehydratase"/>
    <property type="match status" value="1"/>
</dbReference>
<dbReference type="InterPro" id="IPR023213">
    <property type="entry name" value="CAT-like_dom_sf"/>
</dbReference>
<evidence type="ECO:0000256" key="8">
    <source>
        <dbReference type="ARBA" id="ARBA00023268"/>
    </source>
</evidence>
<feature type="active site" description="Proton donor; for dehydratase activity" evidence="9">
    <location>
        <position position="1149"/>
    </location>
</feature>
<dbReference type="SUPFAM" id="SSF56801">
    <property type="entry name" value="Acetyl-CoA synthetase-like"/>
    <property type="match status" value="1"/>
</dbReference>
<sequence>MSREPIAVIGSGCRFPGGADTPSKLWDLLRSPPDLKQEIPKDRFDVDRFYHPDNAHHGTANVRHSYFLDGDFKAFDAAFFGIKAAEALAMDPQQRLLLETVYESLESAGMPMEQLRGSQTGVFVGNMSVDFTEILVQDIDTFPTYFAPGTARSILSNRISYFFDWHGPSITIDTACSSSLIAVHQAVQSIRAGEVPLAIAAGANLLLGPSQYVAESKLKMLSPGGLSRMWDEAADGYARGDGFASVVLKPLRDAIRDGDRIECVIRETGSNQDGKTQGITMPSPTAQATLIRDTYRRAGLDLSRPADRPQYFEAHGTGTPAGDPVESEAISTAFYGPDTRFKRQAGGDKLLVGSVKTVIGHTEGTAGLASLLKVSLALQRGKVPPNLHFNRLSPGVKPHYQNLQIPTTLLDWPDLPEGAVRRASVNSFGFGGANAHAILEAYTPQTAVALLASPSSFTFAPLLISGASDTALAANIAAQAEFLEAVPDAGLKDISYTLHSHRSALPKRAVFAAASRDALVAELRAHNTDDQRKPEQTVARSLASRPRTLGVFTGQGAQWPRMGAELIERSAAVAQVIDALEQSLATLPGDDRPSWSLREQMLAPAGESQIDKAELSQPLCTALQIVLVDVLGEAGITFDAVVGHSSGEIGAAYAAGVITAADAIRIAYYRGLHTRRCGGPSGQPGAMMAVGTSFGDASELCALDDFQGRLAVAASNSSSSVTLSGDADAIQEAALVFEEERKFHRALRVDKAYHSHHMVPCLGPYTESLRACNIAPRPPSDAGCVWISSVHGVDIADVEDDLGSVYWAKNMGQTVLFSQALESALRDRGPFDQVLELGPHPALKGPATQVIDETTRGKIPYLGTILRNRDATEALAHGLGGLWAANGRAAVDLVQYEAFLSGQPGQSLADELPRYRWDHQTPHYHDSRVLRALRTASTKPNELLGTRIMDNSPSEARWRNRLSAREVPWLKNHQVQNQAVFPGAGYIAAGFEAVRQLFHGEPISVVKMQNFVVGQALIIPEVGGMETLVSLTNIVRGRDSITARFAFFAEEGRSDSVSMAEKASGSLVISLGEADPGALPPRPEPDFQMLDVPEDRFYDAVGGLGFGYSGPFRALTELTRKMDCASGCIVQPEATDGFDRLLVHPAALDAAVQSIILAYCFPGDTRLRTTHLPTRIDSIQINFPLCEATRASKTPFRSSVPSGGGVELSDINGDVDVYTEDGTALIQLQGLHTKPLVPPTPETDLPLFTEWVWGPLTPHGRDLTLQGTEAGMERALFNDLERVAYFYVRQLDLAVPRHERKDLLLHQARLFDYVDHVLGRVEDGTLPHAQPGWKHDTHAQILEVIARQPESIDLELMHAVGENLASVIRGEMNMLEPMVQDNKLNRFYIDALGMSRYLEELSRMAAQISHRYPHMHVLEVGAGTGGATKILLQHLAGGFEAYAYTDISSGFFPTARDVFDVYANKMAFKTLDIEKDIEEQGYQEHAFDLVIANLVVHATKNLEATLRNLRRLVKPGGYLLLLEITDNDPLRFGFIFGGLPGWWLGEEDGRRLSPCVEVATWDRALRNTGFSGADEVTARDPNNPLSVILTQAVDDRVALLRQPLTASPAEMQFDSLTIIGAAAGRAADLARGAETLLSPYFKKTHVVTSLVGLGPQDLPLMGTVLSLAELDSPVFKGITAERLRGFQQVFQQSKNILWVTTGYKADDPYSAMVYGVGRNFLDFETLASADAGLLAECVLRFEFSDVWDQGSDIRELLWTTEPDLAYEQGRLRMPRIMASKERNARYNSSRRAVTRDVNPATSPLSLRLDDNGSYALFSSPHRVAAETRHDTVKIRVTKSVLRAAKLSSSDYLFVVAGTDEDGKSLIAVSDSQSSVVEVDRAWTMPVSGSGESVEQAMLALYNGLLAQGLLHGLEHGRALVVLDASPSLARALKGAGSRRGVTVTSLASLREASNVPGTIFVHPRESARSLKTKLPAHVDRFADFSDCRELKQAVVSSLPAHCDIQSWQTLTRPNALVTDRTFLGLADVEVPSILRAAWAHGKVDQKAVDVSSVLRARPGSLSQVPGAADRVCLVDWSSDMVLPARIQPLVTTTSFSPDKTYWLVGLTGGLGQSLCRWMVEHGARYIAMTSRNPKLDARWLSGVESLGAVIKAFPNDITSRDAVQAAHRTIMATMPPIGGVAHGAMVLHDAMFAEVTMDKMNKVLKPKVEGAIHLDEIFYDTPLDWFVYLSSVVVITGNKGQGIYAAANMFINSMTLQRRKRGVPAAAVNIGAILGNGYVTRELNQQQQVFLQEVGNNWLSEQDFLTIFAEGVAASKLDSTEAVEITTGLRLLSSRDEDVTWATNPKFQYLVQPHVASAAAAGRLAKSSNVPLKKQLEEAKTADEVSSILEDAYANKLRSILQIAPDRDVLSSGLDDIGMDSLVAVEIRSWVLKELSAEVTVLEVLNSGTAGALLQIVKERALASLALSRDNKVTEPPAAPEKLPSPRTPQPGPVVETAETMSDNLQDTSSTGKISSDAGSSRDATIEQDSASTSTAPSSPIATPIRTGSEKGSESPHLDASVQSSFPKDLVARSVPISFGQSRFWFLKHFLPDQSAFNITTVVRMHGTLNVERLASAVTAVGNHHEALRTAFVNGTQPMQVVLKTTPLELEHKRIKDAAEATEAYEAIQRHVYNLEAGQTMRIQVLSLSSTMHFLILGYPHINMDGLSFEVFFNDIQKAYQGTRFTPGVMQYPDFSIREHAEYRLGKWKPELDFWRKEFAQVPAPLPVLPLSHRSSRPAIMEYGTTRVERRIPAELSAVIKTTARKFKAGAFAFYLAVLKALIVRHVDVDQLCIGLADANRRHAEVLESIGLYLNLVPLRVACDRAQPFSNALEEMHSKYQLAFANSRVPFDIILNELGVARSASHPPLFQVFMNYRQGISEVREFCDCECEGELVSGGQLAYDIAFDVVENPGGETNVMLSVQKALYDESSATLLLDSFFSLLEAFANNPASRINKPTLYSQLAVEQALELGTGPSFEHAWPPTLPHRIDDVIRAYPDKLAITDGYGSDLSYFDVGARVDSIVAALDEAGASGIVGVLQNPTPASACSVLGILKAGLTYVPLDPRVGSARLEAIIAESKPSCILVDDLTEAEFPLKDTPLINVTGLSQQLGSSRSAAAEPAGLAALLYTSGSTGTPKGICLSHANLRSNVEIGARQFGFREGAEVVLQQTAYSFDMSLTQILYALSTAGVLVVASQNVRGDPVALADLMRKTGVTMTMATPAEYISMIRHGLAQLKQNDKWRLAASGGEKLSELVVANFRSLEKNDLVLCNGYGPAEATFFCNLAVVPYHRAEEHAAAVALKTCPNNAIYILGDDMKPVPAGVPGEVCIGGAGVGLGYLNNAELTSQKFPANRYANARFASQGWNAMHLTGDRGRLTPDGELILEGRASGDGQVKVRGIRIELEEAELSIVTDSQGAVLEAAVSVRTDASSGTDYLVAHVVLQDRSAKEAEQMAYLQDLHSRLRIPQYMRPSAIVPVASLPLTVSKKLDRRAVKDLPVAGSWQAPSSATSGNEQIKRLWEQVIPGQLLAGREISPTTDFFHVGGTSLLLVELQALLKKKLGAAPSVQQLFQASTLETMAALADGTAEKITDGHVDWEAEAGLLPDSSYEAQDQPGPVANPPKVVVLTGSTGFVGRHILERLLRESHIEKVYCIAVRKRQADLPGMFTTDPRVEILAGNLGTPDLGLSVADAHRVFSAADVVIHNGADVSFMKTYSSLRRTNVEAVKQLARLAQRRRIPFHFVSSASVTQLTPLDEISMAAYPPGTSASVDGYVAAKWVSEHHLELVAGAKGLPVTIHRPSSISGNDASDLDLMGNLFRFVERLEAVPESKEWKGYFDLISVHSVAAAIVKTVVGGHGQGGGVRYQYEAGEMVYPLSTMSDMSDMSDMSAEGFSVKTLPLEEWIEKAEAAGLSPLLAAYLKSAAASNVRWAFPKLVSSQ</sequence>
<dbReference type="Gene3D" id="3.40.50.12780">
    <property type="entry name" value="N-terminal domain of ligase-like"/>
    <property type="match status" value="1"/>
</dbReference>
<feature type="domain" description="PKS/mFAS DH" evidence="13">
    <location>
        <begin position="941"/>
        <end position="1242"/>
    </location>
</feature>
<dbReference type="SUPFAM" id="SSF55048">
    <property type="entry name" value="Probable ACP-binding domain of malonyl-CoA ACP transacylase"/>
    <property type="match status" value="1"/>
</dbReference>
<dbReference type="SUPFAM" id="SSF53335">
    <property type="entry name" value="S-adenosyl-L-methionine-dependent methyltransferases"/>
    <property type="match status" value="1"/>
</dbReference>
<keyword evidence="6" id="KW-0677">Repeat</keyword>
<evidence type="ECO:0000256" key="7">
    <source>
        <dbReference type="ARBA" id="ARBA00023002"/>
    </source>
</evidence>
<dbReference type="Gene3D" id="3.30.300.30">
    <property type="match status" value="1"/>
</dbReference>
<feature type="region of interest" description="N-terminal hotdog fold" evidence="9">
    <location>
        <begin position="941"/>
        <end position="1074"/>
    </location>
</feature>
<keyword evidence="8" id="KW-0511">Multifunctional enzyme</keyword>
<dbReference type="InterPro" id="IPR036736">
    <property type="entry name" value="ACP-like_sf"/>
</dbReference>
<dbReference type="GO" id="GO:0016874">
    <property type="term" value="F:ligase activity"/>
    <property type="evidence" value="ECO:0007669"/>
    <property type="project" value="UniProtKB-KW"/>
</dbReference>
<feature type="active site" description="Proton acceptor; for dehydratase activity" evidence="9">
    <location>
        <position position="973"/>
    </location>
</feature>
<keyword evidence="2" id="KW-0597">Phosphoprotein</keyword>
<gene>
    <name evidence="14" type="ORF">BT67DRAFT_452150</name>
</gene>
<feature type="region of interest" description="C-terminal hotdog fold" evidence="9">
    <location>
        <begin position="1089"/>
        <end position="1242"/>
    </location>
</feature>
<dbReference type="GO" id="GO:0016491">
    <property type="term" value="F:oxidoreductase activity"/>
    <property type="evidence" value="ECO:0007669"/>
    <property type="project" value="UniProtKB-KW"/>
</dbReference>
<dbReference type="InterPro" id="IPR013120">
    <property type="entry name" value="FAR_NAD-bd"/>
</dbReference>
<dbReference type="SUPFAM" id="SSF52151">
    <property type="entry name" value="FabD/lysophospholipase-like"/>
    <property type="match status" value="1"/>
</dbReference>
<dbReference type="Pfam" id="PF00668">
    <property type="entry name" value="Condensation"/>
    <property type="match status" value="1"/>
</dbReference>
<dbReference type="Pfam" id="PF08242">
    <property type="entry name" value="Methyltransf_12"/>
    <property type="match status" value="1"/>
</dbReference>
<dbReference type="GO" id="GO:0005886">
    <property type="term" value="C:plasma membrane"/>
    <property type="evidence" value="ECO:0007669"/>
    <property type="project" value="TreeGrafter"/>
</dbReference>
<dbReference type="GO" id="GO:0004315">
    <property type="term" value="F:3-oxoacyl-[acyl-carrier-protein] synthase activity"/>
    <property type="evidence" value="ECO:0007669"/>
    <property type="project" value="InterPro"/>
</dbReference>
<evidence type="ECO:0000259" key="11">
    <source>
        <dbReference type="PROSITE" id="PS50075"/>
    </source>
</evidence>
<dbReference type="PANTHER" id="PTHR43775:SF20">
    <property type="entry name" value="HYBRID PKS-NRPS SYNTHETASE APDA"/>
    <property type="match status" value="1"/>
</dbReference>
<dbReference type="Gene3D" id="3.40.50.720">
    <property type="entry name" value="NAD(P)-binding Rossmann-like Domain"/>
    <property type="match status" value="2"/>
</dbReference>
<dbReference type="FunFam" id="3.40.47.10:FF:000019">
    <property type="entry name" value="Polyketide synthase type I"/>
    <property type="match status" value="1"/>
</dbReference>
<dbReference type="InterPro" id="IPR001227">
    <property type="entry name" value="Ac_transferase_dom_sf"/>
</dbReference>
<evidence type="ECO:0000259" key="12">
    <source>
        <dbReference type="PROSITE" id="PS52004"/>
    </source>
</evidence>
<dbReference type="InterPro" id="IPR050091">
    <property type="entry name" value="PKS_NRPS_Biosynth_Enz"/>
</dbReference>
<keyword evidence="4" id="KW-0489">Methyltransferase</keyword>
<dbReference type="InterPro" id="IPR020845">
    <property type="entry name" value="AMP-binding_CS"/>
</dbReference>
<dbReference type="InterPro" id="IPR020806">
    <property type="entry name" value="PKS_PP-bd"/>
</dbReference>
<feature type="compositionally biased region" description="Low complexity" evidence="10">
    <location>
        <begin position="2530"/>
        <end position="2545"/>
    </location>
</feature>
<keyword evidence="7" id="KW-0560">Oxidoreductase</keyword>
<dbReference type="Pfam" id="PF00109">
    <property type="entry name" value="ketoacyl-synt"/>
    <property type="match status" value="1"/>
</dbReference>
<evidence type="ECO:0000259" key="13">
    <source>
        <dbReference type="PROSITE" id="PS52019"/>
    </source>
</evidence>
<dbReference type="PANTHER" id="PTHR43775">
    <property type="entry name" value="FATTY ACID SYNTHASE"/>
    <property type="match status" value="1"/>
</dbReference>
<dbReference type="GO" id="GO:0032259">
    <property type="term" value="P:methylation"/>
    <property type="evidence" value="ECO:0007669"/>
    <property type="project" value="UniProtKB-KW"/>
</dbReference>
<dbReference type="InterPro" id="IPR049552">
    <property type="entry name" value="PKS_DH_N"/>
</dbReference>
<dbReference type="PROSITE" id="PS50075">
    <property type="entry name" value="CARRIER"/>
    <property type="match status" value="2"/>
</dbReference>
<dbReference type="Pfam" id="PF02801">
    <property type="entry name" value="Ketoacyl-synt_C"/>
    <property type="match status" value="1"/>
</dbReference>
<feature type="region of interest" description="Disordered" evidence="10">
    <location>
        <begin position="2468"/>
        <end position="2562"/>
    </location>
</feature>
<dbReference type="PROSITE" id="PS52004">
    <property type="entry name" value="KS3_2"/>
    <property type="match status" value="1"/>
</dbReference>
<dbReference type="Gene3D" id="3.40.366.10">
    <property type="entry name" value="Malonyl-Coenzyme A Acyl Carrier Protein, domain 2"/>
    <property type="match status" value="1"/>
</dbReference>
<dbReference type="InterPro" id="IPR018201">
    <property type="entry name" value="Ketoacyl_synth_AS"/>
</dbReference>
<dbReference type="InterPro" id="IPR020841">
    <property type="entry name" value="PKS_Beta-ketoAc_synthase_dom"/>
</dbReference>
<dbReference type="PROSITE" id="PS52019">
    <property type="entry name" value="PKS_MFAS_DH"/>
    <property type="match status" value="1"/>
</dbReference>
<dbReference type="CDD" id="cd02440">
    <property type="entry name" value="AdoMet_MTases"/>
    <property type="match status" value="1"/>
</dbReference>
<dbReference type="SMART" id="SM00826">
    <property type="entry name" value="PKS_DH"/>
    <property type="match status" value="1"/>
</dbReference>
<dbReference type="Pfam" id="PF21089">
    <property type="entry name" value="PKS_DH_N"/>
    <property type="match status" value="1"/>
</dbReference>
<dbReference type="Pfam" id="PF00501">
    <property type="entry name" value="AMP-binding"/>
    <property type="match status" value="1"/>
</dbReference>
<dbReference type="GO" id="GO:0004312">
    <property type="term" value="F:fatty acid synthase activity"/>
    <property type="evidence" value="ECO:0007669"/>
    <property type="project" value="TreeGrafter"/>
</dbReference>
<dbReference type="CDD" id="cd05930">
    <property type="entry name" value="A_NRPS"/>
    <property type="match status" value="1"/>
</dbReference>
<dbReference type="SMART" id="SM00825">
    <property type="entry name" value="PKS_KS"/>
    <property type="match status" value="1"/>
</dbReference>
<dbReference type="Pfam" id="PF08659">
    <property type="entry name" value="KR"/>
    <property type="match status" value="1"/>
</dbReference>
<dbReference type="Pfam" id="PF14765">
    <property type="entry name" value="PS-DH"/>
    <property type="match status" value="1"/>
</dbReference>
<feature type="compositionally biased region" description="Polar residues" evidence="10">
    <location>
        <begin position="2499"/>
        <end position="2529"/>
    </location>
</feature>
<dbReference type="GO" id="GO:0006633">
    <property type="term" value="P:fatty acid biosynthetic process"/>
    <property type="evidence" value="ECO:0007669"/>
    <property type="project" value="InterPro"/>
</dbReference>
<reference evidence="14" key="1">
    <citation type="journal article" date="2023" name="Mol. Phylogenet. Evol.">
        <title>Genome-scale phylogeny and comparative genomics of the fungal order Sordariales.</title>
        <authorList>
            <person name="Hensen N."/>
            <person name="Bonometti L."/>
            <person name="Westerberg I."/>
            <person name="Brannstrom I.O."/>
            <person name="Guillou S."/>
            <person name="Cros-Aarteil S."/>
            <person name="Calhoun S."/>
            <person name="Haridas S."/>
            <person name="Kuo A."/>
            <person name="Mondo S."/>
            <person name="Pangilinan J."/>
            <person name="Riley R."/>
            <person name="LaButti K."/>
            <person name="Andreopoulos B."/>
            <person name="Lipzen A."/>
            <person name="Chen C."/>
            <person name="Yan M."/>
            <person name="Daum C."/>
            <person name="Ng V."/>
            <person name="Clum A."/>
            <person name="Steindorff A."/>
            <person name="Ohm R.A."/>
            <person name="Martin F."/>
            <person name="Silar P."/>
            <person name="Natvig D.O."/>
            <person name="Lalanne C."/>
            <person name="Gautier V."/>
            <person name="Ament-Velasquez S.L."/>
            <person name="Kruys A."/>
            <person name="Hutchinson M.I."/>
            <person name="Powell A.J."/>
            <person name="Barry K."/>
            <person name="Miller A.N."/>
            <person name="Grigoriev I.V."/>
            <person name="Debuchy R."/>
            <person name="Gladieux P."/>
            <person name="Hiltunen Thoren M."/>
            <person name="Johannesson H."/>
        </authorList>
    </citation>
    <scope>NUCLEOTIDE SEQUENCE</scope>
    <source>
        <strain evidence="14">CBS 123565</strain>
    </source>
</reference>
<dbReference type="InterPro" id="IPR001242">
    <property type="entry name" value="Condensation_dom"/>
</dbReference>
<dbReference type="InterPro" id="IPR020807">
    <property type="entry name" value="PKS_DH"/>
</dbReference>
<dbReference type="SMART" id="SM00827">
    <property type="entry name" value="PKS_AT"/>
    <property type="match status" value="1"/>
</dbReference>
<dbReference type="InterPro" id="IPR042099">
    <property type="entry name" value="ANL_N_sf"/>
</dbReference>
<dbReference type="Gene3D" id="1.10.1200.10">
    <property type="entry name" value="ACP-like"/>
    <property type="match status" value="1"/>
</dbReference>
<evidence type="ECO:0000256" key="2">
    <source>
        <dbReference type="ARBA" id="ARBA00022553"/>
    </source>
</evidence>
<evidence type="ECO:0000256" key="10">
    <source>
        <dbReference type="SAM" id="MobiDB-lite"/>
    </source>
</evidence>
<dbReference type="SMART" id="SM00822">
    <property type="entry name" value="PKS_KR"/>
    <property type="match status" value="1"/>
</dbReference>
<dbReference type="GO" id="GO:0031177">
    <property type="term" value="F:phosphopantetheine binding"/>
    <property type="evidence" value="ECO:0007669"/>
    <property type="project" value="InterPro"/>
</dbReference>
<evidence type="ECO:0000256" key="3">
    <source>
        <dbReference type="ARBA" id="ARBA00022598"/>
    </source>
</evidence>
<dbReference type="Pfam" id="PF07993">
    <property type="entry name" value="NAD_binding_4"/>
    <property type="match status" value="1"/>
</dbReference>
<evidence type="ECO:0000256" key="4">
    <source>
        <dbReference type="ARBA" id="ARBA00022603"/>
    </source>
</evidence>
<dbReference type="Pfam" id="PF00550">
    <property type="entry name" value="PP-binding"/>
    <property type="match status" value="1"/>
</dbReference>
<dbReference type="InterPro" id="IPR016035">
    <property type="entry name" value="Acyl_Trfase/lysoPLipase"/>
</dbReference>
<evidence type="ECO:0000256" key="9">
    <source>
        <dbReference type="PROSITE-ProRule" id="PRU01363"/>
    </source>
</evidence>
<dbReference type="Pfam" id="PF23297">
    <property type="entry name" value="ACP_SdgA_C"/>
    <property type="match status" value="1"/>
</dbReference>
<dbReference type="GO" id="GO:0005737">
    <property type="term" value="C:cytoplasm"/>
    <property type="evidence" value="ECO:0007669"/>
    <property type="project" value="TreeGrafter"/>
</dbReference>
<dbReference type="InterPro" id="IPR014030">
    <property type="entry name" value="Ketoacyl_synth_N"/>
</dbReference>
<dbReference type="PROSITE" id="PS00455">
    <property type="entry name" value="AMP_BINDING"/>
    <property type="match status" value="1"/>
</dbReference>
<dbReference type="SMART" id="SM00823">
    <property type="entry name" value="PKS_PP"/>
    <property type="match status" value="2"/>
</dbReference>
<dbReference type="InterPro" id="IPR049900">
    <property type="entry name" value="PKS_mFAS_DH"/>
</dbReference>
<dbReference type="InterPro" id="IPR013217">
    <property type="entry name" value="Methyltransf_12"/>
</dbReference>
<feature type="domain" description="Ketosynthase family 3 (KS3)" evidence="12">
    <location>
        <begin position="3"/>
        <end position="441"/>
    </location>
</feature>
<feature type="domain" description="Carrier" evidence="11">
    <location>
        <begin position="2384"/>
        <end position="2461"/>
    </location>
</feature>
<dbReference type="InterPro" id="IPR000873">
    <property type="entry name" value="AMP-dep_synth/lig_dom"/>
</dbReference>
<dbReference type="Pfam" id="PF00698">
    <property type="entry name" value="Acyl_transf_1"/>
    <property type="match status" value="1"/>
</dbReference>
<dbReference type="InterPro" id="IPR009081">
    <property type="entry name" value="PP-bd_ACP"/>
</dbReference>
<dbReference type="SUPFAM" id="SSF53901">
    <property type="entry name" value="Thiolase-like"/>
    <property type="match status" value="1"/>
</dbReference>
<keyword evidence="3" id="KW-0436">Ligase</keyword>
<dbReference type="InterPro" id="IPR057326">
    <property type="entry name" value="KR_dom"/>
</dbReference>
<dbReference type="Gene3D" id="3.30.559.10">
    <property type="entry name" value="Chloramphenicol acetyltransferase-like domain"/>
    <property type="match status" value="1"/>
</dbReference>
<dbReference type="InterPro" id="IPR029063">
    <property type="entry name" value="SAM-dependent_MTases_sf"/>
</dbReference>
<keyword evidence="1" id="KW-0596">Phosphopantetheine</keyword>
<evidence type="ECO:0000256" key="1">
    <source>
        <dbReference type="ARBA" id="ARBA00022450"/>
    </source>
</evidence>
<feature type="compositionally biased region" description="Basic and acidic residues" evidence="10">
    <location>
        <begin position="2548"/>
        <end position="2557"/>
    </location>
</feature>
<dbReference type="SUPFAM" id="SSF47336">
    <property type="entry name" value="ACP-like"/>
    <property type="match status" value="2"/>
</dbReference>
<keyword evidence="5" id="KW-0808">Transferase</keyword>
<accession>A0AAN6ZA83</accession>